<dbReference type="OrthoDB" id="2441380at2759"/>
<sequence>MSFHQSAQDVTLDGAILRARLANVEGEWIDAEFDLDSILGNDNGAFQWGGGGFSGSSEDISFELEGDDQVPILRAALFNVDGEAIPADLNLAERIHNNNGEFYFE</sequence>
<evidence type="ECO:0000259" key="1">
    <source>
        <dbReference type="SMART" id="SM01111"/>
    </source>
</evidence>
<comment type="caution">
    <text evidence="2">The sequence shown here is derived from an EMBL/GenBank/DDBJ whole genome shotgun (WGS) entry which is preliminary data.</text>
</comment>
<keyword evidence="3" id="KW-1185">Reference proteome</keyword>
<dbReference type="InterPro" id="IPR011058">
    <property type="entry name" value="Cyanovirin-N"/>
</dbReference>
<dbReference type="InterPro" id="IPR036673">
    <property type="entry name" value="Cyanovirin-N_sf"/>
</dbReference>
<evidence type="ECO:0000313" key="2">
    <source>
        <dbReference type="EMBL" id="CAI4213420.1"/>
    </source>
</evidence>
<name>A0A9P1M9L3_9PEZI</name>
<accession>A0A9P1M9L3</accession>
<protein>
    <recommendedName>
        <fullName evidence="1">Cyanovirin-N domain-containing protein</fullName>
    </recommendedName>
</protein>
<dbReference type="EMBL" id="CALLCH030000008">
    <property type="protein sequence ID" value="CAI4213420.1"/>
    <property type="molecule type" value="Genomic_DNA"/>
</dbReference>
<reference evidence="2" key="1">
    <citation type="submission" date="2022-11" db="EMBL/GenBank/DDBJ databases">
        <authorList>
            <person name="Scott C."/>
            <person name="Bruce N."/>
        </authorList>
    </citation>
    <scope>NUCLEOTIDE SEQUENCE</scope>
</reference>
<organism evidence="2 3">
    <name type="scientific">Parascedosporium putredinis</name>
    <dbReference type="NCBI Taxonomy" id="1442378"/>
    <lineage>
        <taxon>Eukaryota</taxon>
        <taxon>Fungi</taxon>
        <taxon>Dikarya</taxon>
        <taxon>Ascomycota</taxon>
        <taxon>Pezizomycotina</taxon>
        <taxon>Sordariomycetes</taxon>
        <taxon>Hypocreomycetidae</taxon>
        <taxon>Microascales</taxon>
        <taxon>Microascaceae</taxon>
        <taxon>Parascedosporium</taxon>
    </lineage>
</organism>
<dbReference type="PANTHER" id="PTHR42076:SF1">
    <property type="entry name" value="CYANOVIRIN-N DOMAIN-CONTAINING PROTEIN"/>
    <property type="match status" value="1"/>
</dbReference>
<dbReference type="SUPFAM" id="SSF51322">
    <property type="entry name" value="Cyanovirin-N"/>
    <property type="match status" value="1"/>
</dbReference>
<feature type="domain" description="Cyanovirin-N" evidence="1">
    <location>
        <begin position="2"/>
        <end position="104"/>
    </location>
</feature>
<dbReference type="SMART" id="SM01111">
    <property type="entry name" value="CVNH"/>
    <property type="match status" value="1"/>
</dbReference>
<dbReference type="AlphaFoldDB" id="A0A9P1M9L3"/>
<proteinExistence type="predicted"/>
<dbReference type="Pfam" id="PF08881">
    <property type="entry name" value="CVNH"/>
    <property type="match status" value="1"/>
</dbReference>
<dbReference type="PANTHER" id="PTHR42076">
    <property type="entry name" value="CYANOVIRIN-N HOMOLOG"/>
    <property type="match status" value="1"/>
</dbReference>
<dbReference type="Proteomes" id="UP000838763">
    <property type="component" value="Unassembled WGS sequence"/>
</dbReference>
<gene>
    <name evidence="2" type="ORF">PPNO1_LOCUS3166</name>
</gene>
<dbReference type="Gene3D" id="2.30.60.10">
    <property type="entry name" value="Cyanovirin-N"/>
    <property type="match status" value="1"/>
</dbReference>
<evidence type="ECO:0000313" key="3">
    <source>
        <dbReference type="Proteomes" id="UP000838763"/>
    </source>
</evidence>